<dbReference type="GO" id="GO:0008270">
    <property type="term" value="F:zinc ion binding"/>
    <property type="evidence" value="ECO:0007669"/>
    <property type="project" value="UniProtKB-KW"/>
</dbReference>
<protein>
    <recommendedName>
        <fullName evidence="9">Matrin-type domain-containing protein</fullName>
    </recommendedName>
</protein>
<evidence type="ECO:0000256" key="2">
    <source>
        <dbReference type="ARBA" id="ARBA00022723"/>
    </source>
</evidence>
<evidence type="ECO:0000256" key="8">
    <source>
        <dbReference type="SAM" id="MobiDB-lite"/>
    </source>
</evidence>
<dbReference type="Proteomes" id="UP000011087">
    <property type="component" value="Unassembled WGS sequence"/>
</dbReference>
<dbReference type="RefSeq" id="XP_005820777.1">
    <property type="nucleotide sequence ID" value="XM_005820720.1"/>
</dbReference>
<evidence type="ECO:0000256" key="4">
    <source>
        <dbReference type="ARBA" id="ARBA00022833"/>
    </source>
</evidence>
<dbReference type="STRING" id="905079.L1ICL0"/>
<dbReference type="InterPro" id="IPR017340">
    <property type="entry name" value="U1_snRNP-C"/>
</dbReference>
<dbReference type="PANTHER" id="PTHR31148:SF1">
    <property type="entry name" value="U1 SMALL NUCLEAR RIBONUCLEOPROTEIN C"/>
    <property type="match status" value="1"/>
</dbReference>
<evidence type="ECO:0000256" key="7">
    <source>
        <dbReference type="ARBA" id="ARBA00023274"/>
    </source>
</evidence>
<dbReference type="HOGENOM" id="CLU_079697_5_0_1"/>
<reference evidence="11" key="3">
    <citation type="submission" date="2016-03" db="UniProtKB">
        <authorList>
            <consortium name="EnsemblProtists"/>
        </authorList>
    </citation>
    <scope>IDENTIFICATION</scope>
</reference>
<dbReference type="AlphaFoldDB" id="L1ICL0"/>
<dbReference type="PANTHER" id="PTHR31148">
    <property type="entry name" value="U1 SMALL NUCLEAR RIBONUCLEOPROTEIN C"/>
    <property type="match status" value="1"/>
</dbReference>
<dbReference type="OrthoDB" id="76567at2759"/>
<gene>
    <name evidence="10" type="ORF">GUITHDRAFT_81129</name>
</gene>
<evidence type="ECO:0000256" key="3">
    <source>
        <dbReference type="ARBA" id="ARBA00022771"/>
    </source>
</evidence>
<comment type="subcellular location">
    <subcellularLocation>
        <location evidence="1">Nucleus</location>
    </subcellularLocation>
</comment>
<evidence type="ECO:0000313" key="12">
    <source>
        <dbReference type="Proteomes" id="UP000011087"/>
    </source>
</evidence>
<feature type="region of interest" description="Disordered" evidence="8">
    <location>
        <begin position="20"/>
        <end position="41"/>
    </location>
</feature>
<keyword evidence="3" id="KW-0863">Zinc-finger</keyword>
<dbReference type="EnsemblProtists" id="EKX33797">
    <property type="protein sequence ID" value="EKX33797"/>
    <property type="gene ID" value="GUITHDRAFT_81129"/>
</dbReference>
<dbReference type="InterPro" id="IPR003604">
    <property type="entry name" value="Matrin/U1-like-C_Znf_C2H2"/>
</dbReference>
<keyword evidence="6" id="KW-0539">Nucleus</keyword>
<keyword evidence="12" id="KW-1185">Reference proteome</keyword>
<evidence type="ECO:0000313" key="10">
    <source>
        <dbReference type="EMBL" id="EKX33797.1"/>
    </source>
</evidence>
<dbReference type="Gene3D" id="3.30.160.60">
    <property type="entry name" value="Classic Zinc Finger"/>
    <property type="match status" value="1"/>
</dbReference>
<dbReference type="InterPro" id="IPR036236">
    <property type="entry name" value="Znf_C2H2_sf"/>
</dbReference>
<dbReference type="GO" id="GO:0005685">
    <property type="term" value="C:U1 snRNP"/>
    <property type="evidence" value="ECO:0007669"/>
    <property type="project" value="InterPro"/>
</dbReference>
<dbReference type="SMART" id="SM00451">
    <property type="entry name" value="ZnF_U1"/>
    <property type="match status" value="1"/>
</dbReference>
<reference evidence="10 12" key="1">
    <citation type="journal article" date="2012" name="Nature">
        <title>Algal genomes reveal evolutionary mosaicism and the fate of nucleomorphs.</title>
        <authorList>
            <consortium name="DOE Joint Genome Institute"/>
            <person name="Curtis B.A."/>
            <person name="Tanifuji G."/>
            <person name="Burki F."/>
            <person name="Gruber A."/>
            <person name="Irimia M."/>
            <person name="Maruyama S."/>
            <person name="Arias M.C."/>
            <person name="Ball S.G."/>
            <person name="Gile G.H."/>
            <person name="Hirakawa Y."/>
            <person name="Hopkins J.F."/>
            <person name="Kuo A."/>
            <person name="Rensing S.A."/>
            <person name="Schmutz J."/>
            <person name="Symeonidi A."/>
            <person name="Elias M."/>
            <person name="Eveleigh R.J."/>
            <person name="Herman E.K."/>
            <person name="Klute M.J."/>
            <person name="Nakayama T."/>
            <person name="Obornik M."/>
            <person name="Reyes-Prieto A."/>
            <person name="Armbrust E.V."/>
            <person name="Aves S.J."/>
            <person name="Beiko R.G."/>
            <person name="Coutinho P."/>
            <person name="Dacks J.B."/>
            <person name="Durnford D.G."/>
            <person name="Fast N.M."/>
            <person name="Green B.R."/>
            <person name="Grisdale C.J."/>
            <person name="Hempel F."/>
            <person name="Henrissat B."/>
            <person name="Hoppner M.P."/>
            <person name="Ishida K."/>
            <person name="Kim E."/>
            <person name="Koreny L."/>
            <person name="Kroth P.G."/>
            <person name="Liu Y."/>
            <person name="Malik S.B."/>
            <person name="Maier U.G."/>
            <person name="McRose D."/>
            <person name="Mock T."/>
            <person name="Neilson J.A."/>
            <person name="Onodera N.T."/>
            <person name="Poole A.M."/>
            <person name="Pritham E.J."/>
            <person name="Richards T.A."/>
            <person name="Rocap G."/>
            <person name="Roy S.W."/>
            <person name="Sarai C."/>
            <person name="Schaack S."/>
            <person name="Shirato S."/>
            <person name="Slamovits C.H."/>
            <person name="Spencer D.F."/>
            <person name="Suzuki S."/>
            <person name="Worden A.Z."/>
            <person name="Zauner S."/>
            <person name="Barry K."/>
            <person name="Bell C."/>
            <person name="Bharti A.K."/>
            <person name="Crow J.A."/>
            <person name="Grimwood J."/>
            <person name="Kramer R."/>
            <person name="Lindquist E."/>
            <person name="Lucas S."/>
            <person name="Salamov A."/>
            <person name="McFadden G.I."/>
            <person name="Lane C.E."/>
            <person name="Keeling P.J."/>
            <person name="Gray M.W."/>
            <person name="Grigoriev I.V."/>
            <person name="Archibald J.M."/>
        </authorList>
    </citation>
    <scope>NUCLEOTIDE SEQUENCE</scope>
    <source>
        <strain evidence="10 12">CCMP2712</strain>
    </source>
</reference>
<keyword evidence="2" id="KW-0479">Metal-binding</keyword>
<organism evidence="10">
    <name type="scientific">Guillardia theta (strain CCMP2712)</name>
    <name type="common">Cryptophyte</name>
    <dbReference type="NCBI Taxonomy" id="905079"/>
    <lineage>
        <taxon>Eukaryota</taxon>
        <taxon>Cryptophyceae</taxon>
        <taxon>Pyrenomonadales</taxon>
        <taxon>Geminigeraceae</taxon>
        <taxon>Guillardia</taxon>
    </lineage>
</organism>
<feature type="compositionally biased region" description="Basic residues" evidence="8">
    <location>
        <begin position="21"/>
        <end position="31"/>
    </location>
</feature>
<evidence type="ECO:0000259" key="9">
    <source>
        <dbReference type="PROSITE" id="PS50171"/>
    </source>
</evidence>
<dbReference type="GO" id="GO:0030627">
    <property type="term" value="F:pre-mRNA 5'-splice site binding"/>
    <property type="evidence" value="ECO:0007669"/>
    <property type="project" value="InterPro"/>
</dbReference>
<dbReference type="PaxDb" id="55529-EKX33797"/>
<dbReference type="InterPro" id="IPR013085">
    <property type="entry name" value="U1-CZ_Znf_C2H2"/>
</dbReference>
<evidence type="ECO:0000313" key="11">
    <source>
        <dbReference type="EnsemblProtists" id="EKX33797"/>
    </source>
</evidence>
<dbReference type="EMBL" id="JH993129">
    <property type="protein sequence ID" value="EKX33797.1"/>
    <property type="molecule type" value="Genomic_DNA"/>
</dbReference>
<dbReference type="InterPro" id="IPR000690">
    <property type="entry name" value="Matrin/U1-C_Znf_C2H2"/>
</dbReference>
<dbReference type="KEGG" id="gtt:GUITHDRAFT_81129"/>
<proteinExistence type="predicted"/>
<evidence type="ECO:0000256" key="5">
    <source>
        <dbReference type="ARBA" id="ARBA00022884"/>
    </source>
</evidence>
<evidence type="ECO:0000256" key="1">
    <source>
        <dbReference type="ARBA" id="ARBA00004123"/>
    </source>
</evidence>
<dbReference type="eggNOG" id="KOG3454">
    <property type="taxonomic scope" value="Eukaryota"/>
</dbReference>
<accession>L1ICL0</accession>
<reference evidence="12" key="2">
    <citation type="submission" date="2012-11" db="EMBL/GenBank/DDBJ databases">
        <authorList>
            <person name="Kuo A."/>
            <person name="Curtis B.A."/>
            <person name="Tanifuji G."/>
            <person name="Burki F."/>
            <person name="Gruber A."/>
            <person name="Irimia M."/>
            <person name="Maruyama S."/>
            <person name="Arias M.C."/>
            <person name="Ball S.G."/>
            <person name="Gile G.H."/>
            <person name="Hirakawa Y."/>
            <person name="Hopkins J.F."/>
            <person name="Rensing S.A."/>
            <person name="Schmutz J."/>
            <person name="Symeonidi A."/>
            <person name="Elias M."/>
            <person name="Eveleigh R.J."/>
            <person name="Herman E.K."/>
            <person name="Klute M.J."/>
            <person name="Nakayama T."/>
            <person name="Obornik M."/>
            <person name="Reyes-Prieto A."/>
            <person name="Armbrust E.V."/>
            <person name="Aves S.J."/>
            <person name="Beiko R.G."/>
            <person name="Coutinho P."/>
            <person name="Dacks J.B."/>
            <person name="Durnford D.G."/>
            <person name="Fast N.M."/>
            <person name="Green B.R."/>
            <person name="Grisdale C."/>
            <person name="Hempe F."/>
            <person name="Henrissat B."/>
            <person name="Hoppner M.P."/>
            <person name="Ishida K.-I."/>
            <person name="Kim E."/>
            <person name="Koreny L."/>
            <person name="Kroth P.G."/>
            <person name="Liu Y."/>
            <person name="Malik S.-B."/>
            <person name="Maier U.G."/>
            <person name="McRose D."/>
            <person name="Mock T."/>
            <person name="Neilson J.A."/>
            <person name="Onodera N.T."/>
            <person name="Poole A.M."/>
            <person name="Pritham E.J."/>
            <person name="Richards T.A."/>
            <person name="Rocap G."/>
            <person name="Roy S.W."/>
            <person name="Sarai C."/>
            <person name="Schaack S."/>
            <person name="Shirato S."/>
            <person name="Slamovits C.H."/>
            <person name="Spencer D.F."/>
            <person name="Suzuki S."/>
            <person name="Worden A.Z."/>
            <person name="Zauner S."/>
            <person name="Barry K."/>
            <person name="Bell C."/>
            <person name="Bharti A.K."/>
            <person name="Crow J.A."/>
            <person name="Grimwood J."/>
            <person name="Kramer R."/>
            <person name="Lindquist E."/>
            <person name="Lucas S."/>
            <person name="Salamov A."/>
            <person name="McFadden G.I."/>
            <person name="Lane C.E."/>
            <person name="Keeling P.J."/>
            <person name="Gray M.W."/>
            <person name="Grigoriev I.V."/>
            <person name="Archibald J.M."/>
        </authorList>
    </citation>
    <scope>NUCLEOTIDE SEQUENCE</scope>
    <source>
        <strain evidence="12">CCMP2712</strain>
    </source>
</reference>
<keyword evidence="4" id="KW-0862">Zinc</keyword>
<keyword evidence="7" id="KW-0687">Ribonucleoprotein</keyword>
<keyword evidence="5" id="KW-0694">RNA-binding</keyword>
<dbReference type="GeneID" id="17290532"/>
<dbReference type="OMA" id="NAGWKHI"/>
<dbReference type="Pfam" id="PF06220">
    <property type="entry name" value="zf-U1"/>
    <property type="match status" value="1"/>
</dbReference>
<sequence>MPRYYCDYCDVFLTHDSPSVRKQHNSGRKHRDNVSMSSWGAGGDREQVRDYYGQFVSKQAQSVIDSIISRREGGRRLVLTRC</sequence>
<feature type="domain" description="Matrin-type" evidence="9">
    <location>
        <begin position="4"/>
        <end position="36"/>
    </location>
</feature>
<dbReference type="SUPFAM" id="SSF57667">
    <property type="entry name" value="beta-beta-alpha zinc fingers"/>
    <property type="match status" value="1"/>
</dbReference>
<dbReference type="PROSITE" id="PS50171">
    <property type="entry name" value="ZF_MATRIN"/>
    <property type="match status" value="1"/>
</dbReference>
<evidence type="ECO:0000256" key="6">
    <source>
        <dbReference type="ARBA" id="ARBA00023242"/>
    </source>
</evidence>
<dbReference type="GO" id="GO:0000395">
    <property type="term" value="P:mRNA 5'-splice site recognition"/>
    <property type="evidence" value="ECO:0007669"/>
    <property type="project" value="InterPro"/>
</dbReference>
<name>L1ICL0_GUITC</name>